<dbReference type="AlphaFoldDB" id="A0A839AJD7"/>
<reference evidence="2 3" key="1">
    <citation type="submission" date="2020-07" db="EMBL/GenBank/DDBJ databases">
        <title>Stappia sp., F7233, whole genome shotgun sequencing project.</title>
        <authorList>
            <person name="Jiang S."/>
            <person name="Liu Z.W."/>
            <person name="Du Z.J."/>
        </authorList>
    </citation>
    <scope>NUCLEOTIDE SEQUENCE [LARGE SCALE GENOMIC DNA]</scope>
    <source>
        <strain evidence="2 3">F7233</strain>
    </source>
</reference>
<sequence>MADESAINPAEDDAYADEAQAAIAELFEGYRAAFDDYDAEAIADCFAYPAVIWQFGKGNVFADEEELLENIEKLLEALDREEVVRSDFEVLSAHVSGSTALVSLAWTQDNGADESVFEFACHYHLVLDGEDWRIAMIVNET</sequence>
<evidence type="ECO:0000313" key="2">
    <source>
        <dbReference type="EMBL" id="MBA5779148.1"/>
    </source>
</evidence>
<feature type="domain" description="DUF4440" evidence="1">
    <location>
        <begin position="23"/>
        <end position="134"/>
    </location>
</feature>
<dbReference type="Pfam" id="PF14534">
    <property type="entry name" value="DUF4440"/>
    <property type="match status" value="1"/>
</dbReference>
<dbReference type="InterPro" id="IPR032710">
    <property type="entry name" value="NTF2-like_dom_sf"/>
</dbReference>
<dbReference type="Proteomes" id="UP000541109">
    <property type="component" value="Unassembled WGS sequence"/>
</dbReference>
<dbReference type="InterPro" id="IPR027843">
    <property type="entry name" value="DUF4440"/>
</dbReference>
<dbReference type="EMBL" id="JACFXV010000066">
    <property type="protein sequence ID" value="MBA5779148.1"/>
    <property type="molecule type" value="Genomic_DNA"/>
</dbReference>
<name>A0A839AJD7_9HYPH</name>
<dbReference type="SUPFAM" id="SSF54427">
    <property type="entry name" value="NTF2-like"/>
    <property type="match status" value="1"/>
</dbReference>
<dbReference type="Gene3D" id="3.10.450.50">
    <property type="match status" value="1"/>
</dbReference>
<keyword evidence="3" id="KW-1185">Reference proteome</keyword>
<dbReference type="RefSeq" id="WP_182167979.1">
    <property type="nucleotide sequence ID" value="NZ_JACFXV010000066.1"/>
</dbReference>
<proteinExistence type="predicted"/>
<evidence type="ECO:0000259" key="1">
    <source>
        <dbReference type="Pfam" id="PF14534"/>
    </source>
</evidence>
<gene>
    <name evidence="2" type="ORF">H2509_18625</name>
</gene>
<accession>A0A839AJD7</accession>
<protein>
    <submittedName>
        <fullName evidence="2">DUF4440 domain-containing protein</fullName>
    </submittedName>
</protein>
<organism evidence="2 3">
    <name type="scientific">Stappia albiluteola</name>
    <dbReference type="NCBI Taxonomy" id="2758565"/>
    <lineage>
        <taxon>Bacteria</taxon>
        <taxon>Pseudomonadati</taxon>
        <taxon>Pseudomonadota</taxon>
        <taxon>Alphaproteobacteria</taxon>
        <taxon>Hyphomicrobiales</taxon>
        <taxon>Stappiaceae</taxon>
        <taxon>Stappia</taxon>
    </lineage>
</organism>
<comment type="caution">
    <text evidence="2">The sequence shown here is derived from an EMBL/GenBank/DDBJ whole genome shotgun (WGS) entry which is preliminary data.</text>
</comment>
<evidence type="ECO:0000313" key="3">
    <source>
        <dbReference type="Proteomes" id="UP000541109"/>
    </source>
</evidence>